<keyword evidence="7" id="KW-0963">Cytoplasm</keyword>
<comment type="subcellular location">
    <subcellularLocation>
        <location evidence="3">Chromosome</location>
        <location evidence="3">Telomere</location>
    </subcellularLocation>
    <subcellularLocation>
        <location evidence="2">Cytoplasm</location>
    </subcellularLocation>
    <subcellularLocation>
        <location evidence="1">Nucleus</location>
    </subcellularLocation>
</comment>
<gene>
    <name evidence="18" type="ORF">HANVADRAFT_46972</name>
</gene>
<proteinExistence type="inferred from homology"/>
<accession>A0A1B7TJ65</accession>
<evidence type="ECO:0000256" key="1">
    <source>
        <dbReference type="ARBA" id="ARBA00004123"/>
    </source>
</evidence>
<feature type="region of interest" description="Disordered" evidence="16">
    <location>
        <begin position="54"/>
        <end position="143"/>
    </location>
</feature>
<name>A0A1B7TJ65_9ASCO</name>
<evidence type="ECO:0000313" key="19">
    <source>
        <dbReference type="Proteomes" id="UP000092321"/>
    </source>
</evidence>
<reference evidence="19" key="1">
    <citation type="journal article" date="2016" name="Proc. Natl. Acad. Sci. U.S.A.">
        <title>Comparative genomics of biotechnologically important yeasts.</title>
        <authorList>
            <person name="Riley R."/>
            <person name="Haridas S."/>
            <person name="Wolfe K.H."/>
            <person name="Lopes M.R."/>
            <person name="Hittinger C.T."/>
            <person name="Goeker M."/>
            <person name="Salamov A.A."/>
            <person name="Wisecaver J.H."/>
            <person name="Long T.M."/>
            <person name="Calvey C.H."/>
            <person name="Aerts A.L."/>
            <person name="Barry K.W."/>
            <person name="Choi C."/>
            <person name="Clum A."/>
            <person name="Coughlan A.Y."/>
            <person name="Deshpande S."/>
            <person name="Douglass A.P."/>
            <person name="Hanson S.J."/>
            <person name="Klenk H.-P."/>
            <person name="LaButti K.M."/>
            <person name="Lapidus A."/>
            <person name="Lindquist E.A."/>
            <person name="Lipzen A.M."/>
            <person name="Meier-Kolthoff J.P."/>
            <person name="Ohm R.A."/>
            <person name="Otillar R.P."/>
            <person name="Pangilinan J.L."/>
            <person name="Peng Y."/>
            <person name="Rokas A."/>
            <person name="Rosa C.A."/>
            <person name="Scheuner C."/>
            <person name="Sibirny A.A."/>
            <person name="Slot J.C."/>
            <person name="Stielow J.B."/>
            <person name="Sun H."/>
            <person name="Kurtzman C.P."/>
            <person name="Blackwell M."/>
            <person name="Grigoriev I.V."/>
            <person name="Jeffries T.W."/>
        </authorList>
    </citation>
    <scope>NUCLEOTIDE SEQUENCE [LARGE SCALE GENOMIC DNA]</scope>
    <source>
        <strain evidence="19">NRRL Y-1626</strain>
    </source>
</reference>
<feature type="compositionally biased region" description="Polar residues" evidence="16">
    <location>
        <begin position="61"/>
        <end position="127"/>
    </location>
</feature>
<evidence type="ECO:0000256" key="11">
    <source>
        <dbReference type="ARBA" id="ARBA00022895"/>
    </source>
</evidence>
<dbReference type="GO" id="GO:0005737">
    <property type="term" value="C:cytoplasm"/>
    <property type="evidence" value="ECO:0007669"/>
    <property type="project" value="UniProtKB-SubCell"/>
</dbReference>
<keyword evidence="9" id="KW-0833">Ubl conjugation pathway</keyword>
<evidence type="ECO:0000256" key="2">
    <source>
        <dbReference type="ARBA" id="ARBA00004496"/>
    </source>
</evidence>
<comment type="caution">
    <text evidence="18">The sequence shown here is derived from an EMBL/GenBank/DDBJ whole genome shotgun (WGS) entry which is preliminary data.</text>
</comment>
<dbReference type="Pfam" id="PF02845">
    <property type="entry name" value="CUE"/>
    <property type="match status" value="1"/>
</dbReference>
<evidence type="ECO:0000256" key="10">
    <source>
        <dbReference type="ARBA" id="ARBA00022843"/>
    </source>
</evidence>
<evidence type="ECO:0000256" key="7">
    <source>
        <dbReference type="ARBA" id="ARBA00022490"/>
    </source>
</evidence>
<dbReference type="CDD" id="cd14368">
    <property type="entry name" value="CUE_DEF1_like"/>
    <property type="match status" value="1"/>
</dbReference>
<protein>
    <recommendedName>
        <fullName evidence="5">RNA polymerase II degradation factor 1</fullName>
    </recommendedName>
</protein>
<evidence type="ECO:0000256" key="16">
    <source>
        <dbReference type="SAM" id="MobiDB-lite"/>
    </source>
</evidence>
<dbReference type="GO" id="GO:0003677">
    <property type="term" value="F:DNA binding"/>
    <property type="evidence" value="ECO:0007669"/>
    <property type="project" value="UniProtKB-KW"/>
</dbReference>
<keyword evidence="11" id="KW-0779">Telomere</keyword>
<keyword evidence="6" id="KW-0158">Chromosome</keyword>
<dbReference type="AlphaFoldDB" id="A0A1B7TJ65"/>
<evidence type="ECO:0000256" key="12">
    <source>
        <dbReference type="ARBA" id="ARBA00023125"/>
    </source>
</evidence>
<dbReference type="Proteomes" id="UP000092321">
    <property type="component" value="Unassembled WGS sequence"/>
</dbReference>
<comment type="similarity">
    <text evidence="4">Belongs to the DEF1 family.</text>
</comment>
<keyword evidence="8" id="KW-0227">DNA damage</keyword>
<dbReference type="OrthoDB" id="3973348at2759"/>
<evidence type="ECO:0000256" key="5">
    <source>
        <dbReference type="ARBA" id="ARBA00020536"/>
    </source>
</evidence>
<dbReference type="GO" id="GO:0005634">
    <property type="term" value="C:nucleus"/>
    <property type="evidence" value="ECO:0007669"/>
    <property type="project" value="UniProtKB-SubCell"/>
</dbReference>
<evidence type="ECO:0000256" key="14">
    <source>
        <dbReference type="ARBA" id="ARBA00023242"/>
    </source>
</evidence>
<keyword evidence="13" id="KW-0234">DNA repair</keyword>
<organism evidence="18 19">
    <name type="scientific">Hanseniaspora valbyensis NRRL Y-1626</name>
    <dbReference type="NCBI Taxonomy" id="766949"/>
    <lineage>
        <taxon>Eukaryota</taxon>
        <taxon>Fungi</taxon>
        <taxon>Dikarya</taxon>
        <taxon>Ascomycota</taxon>
        <taxon>Saccharomycotina</taxon>
        <taxon>Saccharomycetes</taxon>
        <taxon>Saccharomycodales</taxon>
        <taxon>Saccharomycodaceae</taxon>
        <taxon>Hanseniaspora</taxon>
    </lineage>
</organism>
<feature type="domain" description="CUE" evidence="17">
    <location>
        <begin position="7"/>
        <end position="50"/>
    </location>
</feature>
<evidence type="ECO:0000256" key="13">
    <source>
        <dbReference type="ARBA" id="ARBA00023204"/>
    </source>
</evidence>
<keyword evidence="12" id="KW-0238">DNA-binding</keyword>
<sequence length="227" mass="24993">MSSHIKEFDSKLASLKSMFPDWSHDDLKELLVEYKGNAEDIVDKILSGEITQWEKLEKGSNKQPVSTSQVVRAPYTSTPSSNNFRPVPTGSNASSDSKYNNKQSFNSRYANAASSQKANVNPKGNTSQQQPTQPQTKNSGINAFNKKPAATAKQQSATPTELAPVTAAQTATKAAAAAKLQKLNGMKILTEAEIADLTWADRMTYKKKLKELTLLQAQTKRRRRKTC</sequence>
<dbReference type="InterPro" id="IPR003892">
    <property type="entry name" value="CUE"/>
</dbReference>
<keyword evidence="14" id="KW-0539">Nucleus</keyword>
<evidence type="ECO:0000256" key="4">
    <source>
        <dbReference type="ARBA" id="ARBA00005491"/>
    </source>
</evidence>
<dbReference type="GO" id="GO:0000781">
    <property type="term" value="C:chromosome, telomeric region"/>
    <property type="evidence" value="ECO:0007669"/>
    <property type="project" value="UniProtKB-SubCell"/>
</dbReference>
<keyword evidence="19" id="KW-1185">Reference proteome</keyword>
<dbReference type="Gene3D" id="1.10.8.10">
    <property type="entry name" value="DNA helicase RuvA subunit, C-terminal domain"/>
    <property type="match status" value="1"/>
</dbReference>
<evidence type="ECO:0000256" key="8">
    <source>
        <dbReference type="ARBA" id="ARBA00022763"/>
    </source>
</evidence>
<comment type="function">
    <text evidence="15">Recruits the ubiquitination machinery to RNA polymerase II for polyubiquitination, removal and degradation, when the transcription-coupled repair (TCR) factor RAD26 fails to efficiently displace stalled RNA polymerase II. Also involved in telomere length regulation. Binds DNA.</text>
</comment>
<evidence type="ECO:0000256" key="3">
    <source>
        <dbReference type="ARBA" id="ARBA00004574"/>
    </source>
</evidence>
<dbReference type="GO" id="GO:0043130">
    <property type="term" value="F:ubiquitin binding"/>
    <property type="evidence" value="ECO:0007669"/>
    <property type="project" value="InterPro"/>
</dbReference>
<evidence type="ECO:0000313" key="18">
    <source>
        <dbReference type="EMBL" id="OBA28777.1"/>
    </source>
</evidence>
<dbReference type="InterPro" id="IPR041803">
    <property type="entry name" value="DEF1_CUE"/>
</dbReference>
<evidence type="ECO:0000256" key="6">
    <source>
        <dbReference type="ARBA" id="ARBA00022454"/>
    </source>
</evidence>
<dbReference type="EMBL" id="LXPE01000002">
    <property type="protein sequence ID" value="OBA28777.1"/>
    <property type="molecule type" value="Genomic_DNA"/>
</dbReference>
<dbReference type="GO" id="GO:0006281">
    <property type="term" value="P:DNA repair"/>
    <property type="evidence" value="ECO:0007669"/>
    <property type="project" value="UniProtKB-KW"/>
</dbReference>
<evidence type="ECO:0000256" key="15">
    <source>
        <dbReference type="ARBA" id="ARBA00046229"/>
    </source>
</evidence>
<keyword evidence="10" id="KW-0832">Ubl conjugation</keyword>
<evidence type="ECO:0000256" key="9">
    <source>
        <dbReference type="ARBA" id="ARBA00022786"/>
    </source>
</evidence>
<evidence type="ECO:0000259" key="17">
    <source>
        <dbReference type="PROSITE" id="PS51140"/>
    </source>
</evidence>
<dbReference type="PROSITE" id="PS51140">
    <property type="entry name" value="CUE"/>
    <property type="match status" value="1"/>
</dbReference>